<evidence type="ECO:0000256" key="10">
    <source>
        <dbReference type="ARBA" id="ARBA00054997"/>
    </source>
</evidence>
<evidence type="ECO:0000256" key="2">
    <source>
        <dbReference type="ARBA" id="ARBA00022679"/>
    </source>
</evidence>
<evidence type="ECO:0000259" key="15">
    <source>
        <dbReference type="Pfam" id="PF00294"/>
    </source>
</evidence>
<sequence>MPKIAALGECMIELAPTASGDFRLGFAGDTLNTAIYLARFGVEVDYLTALGDDHFSDAMLSQWQQEGIGTRRVERFAGRLPGLYLIETDVTGERSFHYWRNAAPARDLLARAPQVLDDLQRYDMLYLSGITLSLYEPEHRHMLFDKLAGFRAQGGRVAFDINYRPRNWSSREEAIACFSRMQTLTDIALPSLDDEQSLYGPLSADAVIDRYRDAGCNEVVVKQGKAGTRLCTEEVLRTIPVPELIQPLDTTAAGDSFNAGYLAARLVNRAPEEAVLAGSRCAACVIQFPGAIVPRAQFMERLGHA</sequence>
<dbReference type="InterPro" id="IPR050306">
    <property type="entry name" value="PfkB_Carbo_kinase"/>
</dbReference>
<evidence type="ECO:0000256" key="13">
    <source>
        <dbReference type="ARBA" id="ARBA00075711"/>
    </source>
</evidence>
<dbReference type="EMBL" id="CP003746">
    <property type="protein sequence ID" value="AFU98814.1"/>
    <property type="molecule type" value="Genomic_DNA"/>
</dbReference>
<dbReference type="eggNOG" id="COG0524">
    <property type="taxonomic scope" value="Bacteria"/>
</dbReference>
<dbReference type="InterPro" id="IPR002173">
    <property type="entry name" value="Carboh/pur_kinase_PfkB_CS"/>
</dbReference>
<proteinExistence type="inferred from homology"/>
<accession>K4KI52</accession>
<dbReference type="HOGENOM" id="CLU_027634_8_0_6"/>
<keyword evidence="4 16" id="KW-0418">Kinase</keyword>
<dbReference type="KEGG" id="saga:M5M_08125"/>
<dbReference type="InterPro" id="IPR011611">
    <property type="entry name" value="PfkB_dom"/>
</dbReference>
<dbReference type="GO" id="GO:0005829">
    <property type="term" value="C:cytosol"/>
    <property type="evidence" value="ECO:0007669"/>
    <property type="project" value="TreeGrafter"/>
</dbReference>
<dbReference type="InterPro" id="IPR029056">
    <property type="entry name" value="Ribokinase-like"/>
</dbReference>
<dbReference type="STRING" id="1117647.M5M_08125"/>
<dbReference type="GO" id="GO:0019698">
    <property type="term" value="P:D-galacturonate catabolic process"/>
    <property type="evidence" value="ECO:0007669"/>
    <property type="project" value="TreeGrafter"/>
</dbReference>
<dbReference type="Pfam" id="PF00294">
    <property type="entry name" value="PfkB"/>
    <property type="match status" value="1"/>
</dbReference>
<evidence type="ECO:0000256" key="4">
    <source>
        <dbReference type="ARBA" id="ARBA00022777"/>
    </source>
</evidence>
<gene>
    <name evidence="16" type="ordered locus">M5M_08125</name>
</gene>
<evidence type="ECO:0000256" key="12">
    <source>
        <dbReference type="ARBA" id="ARBA00067931"/>
    </source>
</evidence>
<dbReference type="RefSeq" id="WP_015046979.1">
    <property type="nucleotide sequence ID" value="NC_018868.3"/>
</dbReference>
<dbReference type="PANTHER" id="PTHR43085:SF15">
    <property type="entry name" value="2-DEHYDRO-3-DEOXYGLUCONOKINASE"/>
    <property type="match status" value="1"/>
</dbReference>
<evidence type="ECO:0000256" key="6">
    <source>
        <dbReference type="ARBA" id="ARBA00023277"/>
    </source>
</evidence>
<evidence type="ECO:0000256" key="8">
    <source>
        <dbReference type="ARBA" id="ARBA00044254"/>
    </source>
</evidence>
<comment type="similarity">
    <text evidence="1">Belongs to the carbohydrate kinase PfkB family.</text>
</comment>
<dbReference type="FunFam" id="3.40.1190.20:FF:000011">
    <property type="entry name" value="2-dehydro-3-deoxygluconokinase, putative"/>
    <property type="match status" value="1"/>
</dbReference>
<organism evidence="16 17">
    <name type="scientific">Simiduia agarivorans (strain DSM 21679 / JCM 13881 / BCRC 17597 / SA1)</name>
    <dbReference type="NCBI Taxonomy" id="1117647"/>
    <lineage>
        <taxon>Bacteria</taxon>
        <taxon>Pseudomonadati</taxon>
        <taxon>Pseudomonadota</taxon>
        <taxon>Gammaproteobacteria</taxon>
        <taxon>Cellvibrionales</taxon>
        <taxon>Cellvibrionaceae</taxon>
        <taxon>Simiduia</taxon>
    </lineage>
</organism>
<dbReference type="Proteomes" id="UP000000466">
    <property type="component" value="Chromosome"/>
</dbReference>
<evidence type="ECO:0000256" key="5">
    <source>
        <dbReference type="ARBA" id="ARBA00022840"/>
    </source>
</evidence>
<evidence type="ECO:0000256" key="7">
    <source>
        <dbReference type="ARBA" id="ARBA00043951"/>
    </source>
</evidence>
<keyword evidence="5" id="KW-0067">ATP-binding</keyword>
<dbReference type="PROSITE" id="PS00584">
    <property type="entry name" value="PFKB_KINASES_2"/>
    <property type="match status" value="1"/>
</dbReference>
<dbReference type="Gene3D" id="3.40.1190.20">
    <property type="match status" value="1"/>
</dbReference>
<name>K4KI52_SIMAS</name>
<keyword evidence="17" id="KW-1185">Reference proteome</keyword>
<comment type="catalytic activity">
    <reaction evidence="9">
        <text>2-dehydro-3-deoxy-D-gluconate + ATP = 2-dehydro-3-deoxy-6-phospho-D-gluconate + ADP + H(+)</text>
        <dbReference type="Rhea" id="RHEA:14797"/>
        <dbReference type="ChEBI" id="CHEBI:15378"/>
        <dbReference type="ChEBI" id="CHEBI:30616"/>
        <dbReference type="ChEBI" id="CHEBI:57569"/>
        <dbReference type="ChEBI" id="CHEBI:57990"/>
        <dbReference type="ChEBI" id="CHEBI:456216"/>
        <dbReference type="EC" id="2.7.1.45"/>
    </reaction>
</comment>
<evidence type="ECO:0000256" key="11">
    <source>
        <dbReference type="ARBA" id="ARBA00066369"/>
    </source>
</evidence>
<dbReference type="SUPFAM" id="SSF53613">
    <property type="entry name" value="Ribokinase-like"/>
    <property type="match status" value="1"/>
</dbReference>
<dbReference type="GO" id="GO:0042840">
    <property type="term" value="P:D-glucuronate catabolic process"/>
    <property type="evidence" value="ECO:0007669"/>
    <property type="project" value="TreeGrafter"/>
</dbReference>
<evidence type="ECO:0000313" key="17">
    <source>
        <dbReference type="Proteomes" id="UP000000466"/>
    </source>
</evidence>
<evidence type="ECO:0000256" key="9">
    <source>
        <dbReference type="ARBA" id="ARBA00050729"/>
    </source>
</evidence>
<evidence type="ECO:0000256" key="14">
    <source>
        <dbReference type="ARBA" id="ARBA00080545"/>
    </source>
</evidence>
<evidence type="ECO:0000313" key="16">
    <source>
        <dbReference type="EMBL" id="AFU98814.1"/>
    </source>
</evidence>
<comment type="pathway">
    <text evidence="7">Carbohydrate acid metabolism; 2-dehydro-3-deoxy-D-gluconate degradation; D-glyceraldehyde 3-phosphate and pyruvate from 2-dehydro-3-deoxy-D-gluconate: step 1/2.</text>
</comment>
<dbReference type="CDD" id="cd01166">
    <property type="entry name" value="KdgK"/>
    <property type="match status" value="1"/>
</dbReference>
<keyword evidence="3" id="KW-0547">Nucleotide-binding</keyword>
<feature type="domain" description="Carbohydrate kinase PfkB" evidence="15">
    <location>
        <begin position="1"/>
        <end position="294"/>
    </location>
</feature>
<dbReference type="EC" id="2.7.1.45" evidence="11"/>
<dbReference type="PANTHER" id="PTHR43085">
    <property type="entry name" value="HEXOKINASE FAMILY MEMBER"/>
    <property type="match status" value="1"/>
</dbReference>
<reference evidence="16 17" key="1">
    <citation type="journal article" date="2013" name="Genome Announc.">
        <title>Complete genome sequence of Simiduia agarivorans SA1(T), a marine bacterium able to degrade a variety of polysaccharides.</title>
        <authorList>
            <person name="Lin S.Y."/>
            <person name="Shieh W.Y."/>
            <person name="Chen J.S."/>
            <person name="Tang S.L."/>
        </authorList>
    </citation>
    <scope>NUCLEOTIDE SEQUENCE [LARGE SCALE GENOMIC DNA]</scope>
    <source>
        <strain evidence="17">DSM 21679 / JCM 13881 / BCRC 17597 / SA1</strain>
    </source>
</reference>
<evidence type="ECO:0000256" key="1">
    <source>
        <dbReference type="ARBA" id="ARBA00010688"/>
    </source>
</evidence>
<keyword evidence="6" id="KW-0119">Carbohydrate metabolism</keyword>
<comment type="function">
    <text evidence="10">Catalyzes the phosphorylation of 2-keto-3-deoxygluconate (KDG) to produce 2-keto-3-deoxy-6-phosphogluconate (KDPG).</text>
</comment>
<dbReference type="GO" id="GO:0008673">
    <property type="term" value="F:2-dehydro-3-deoxygluconokinase activity"/>
    <property type="evidence" value="ECO:0007669"/>
    <property type="project" value="UniProtKB-EC"/>
</dbReference>
<dbReference type="AlphaFoldDB" id="K4KI52"/>
<keyword evidence="2" id="KW-0808">Transferase</keyword>
<protein>
    <recommendedName>
        <fullName evidence="12">2-dehydro-3-deoxygluconokinase</fullName>
        <ecNumber evidence="11">2.7.1.45</ecNumber>
    </recommendedName>
    <alternativeName>
        <fullName evidence="13">2-keto-3-deoxygluconokinase</fullName>
    </alternativeName>
    <alternativeName>
        <fullName evidence="14">3-deoxy-2-oxo-D-gluconate kinase</fullName>
    </alternativeName>
    <alternativeName>
        <fullName evidence="8">KDG kinase</fullName>
    </alternativeName>
</protein>
<dbReference type="GO" id="GO:0006974">
    <property type="term" value="P:DNA damage response"/>
    <property type="evidence" value="ECO:0007669"/>
    <property type="project" value="TreeGrafter"/>
</dbReference>
<evidence type="ECO:0000256" key="3">
    <source>
        <dbReference type="ARBA" id="ARBA00022741"/>
    </source>
</evidence>
<dbReference type="GO" id="GO:0005524">
    <property type="term" value="F:ATP binding"/>
    <property type="evidence" value="ECO:0007669"/>
    <property type="project" value="UniProtKB-KW"/>
</dbReference>